<evidence type="ECO:0008006" key="5">
    <source>
        <dbReference type="Google" id="ProtNLM"/>
    </source>
</evidence>
<evidence type="ECO:0000256" key="1">
    <source>
        <dbReference type="SAM" id="MobiDB-lite"/>
    </source>
</evidence>
<organism evidence="3 4">
    <name type="scientific">Nitrosomonas eutropha</name>
    <dbReference type="NCBI Taxonomy" id="916"/>
    <lineage>
        <taxon>Bacteria</taxon>
        <taxon>Pseudomonadati</taxon>
        <taxon>Pseudomonadota</taxon>
        <taxon>Betaproteobacteria</taxon>
        <taxon>Nitrosomonadales</taxon>
        <taxon>Nitrosomonadaceae</taxon>
        <taxon>Nitrosomonas</taxon>
    </lineage>
</organism>
<proteinExistence type="predicted"/>
<comment type="caution">
    <text evidence="3">The sequence shown here is derived from an EMBL/GenBank/DDBJ whole genome shotgun (WGS) entry which is preliminary data.</text>
</comment>
<keyword evidence="4" id="KW-1185">Reference proteome</keyword>
<dbReference type="Proteomes" id="UP000247780">
    <property type="component" value="Unassembled WGS sequence"/>
</dbReference>
<dbReference type="EMBL" id="QICQ01000010">
    <property type="protein sequence ID" value="PXV81698.1"/>
    <property type="molecule type" value="Genomic_DNA"/>
</dbReference>
<dbReference type="PROSITE" id="PS51257">
    <property type="entry name" value="PROKAR_LIPOPROTEIN"/>
    <property type="match status" value="1"/>
</dbReference>
<evidence type="ECO:0000256" key="2">
    <source>
        <dbReference type="SAM" id="SignalP"/>
    </source>
</evidence>
<evidence type="ECO:0000313" key="3">
    <source>
        <dbReference type="EMBL" id="PXV81698.1"/>
    </source>
</evidence>
<keyword evidence="2" id="KW-0732">Signal</keyword>
<name>A0ABX5M7H0_9PROT</name>
<accession>A0ABX5M7H0</accession>
<feature type="chain" id="PRO_5046719161" description="Lipoprotein" evidence="2">
    <location>
        <begin position="20"/>
        <end position="71"/>
    </location>
</feature>
<reference evidence="3 4" key="1">
    <citation type="submission" date="2018-04" db="EMBL/GenBank/DDBJ databases">
        <title>Active sludge and wastewater microbial communities from Klosterneuburg, Austria.</title>
        <authorList>
            <person name="Wagner M."/>
        </authorList>
    </citation>
    <scope>NUCLEOTIDE SEQUENCE [LARGE SCALE GENOMIC DNA]</scope>
    <source>
        <strain evidence="3 4">Nm 57</strain>
    </source>
</reference>
<evidence type="ECO:0000313" key="4">
    <source>
        <dbReference type="Proteomes" id="UP000247780"/>
    </source>
</evidence>
<feature type="region of interest" description="Disordered" evidence="1">
    <location>
        <begin position="24"/>
        <end position="71"/>
    </location>
</feature>
<dbReference type="RefSeq" id="WP_041353562.1">
    <property type="nucleotide sequence ID" value="NZ_FMTW01000007.1"/>
</dbReference>
<gene>
    <name evidence="3" type="ORF">C8R14_11039</name>
</gene>
<protein>
    <recommendedName>
        <fullName evidence="5">Lipoprotein</fullName>
    </recommendedName>
</protein>
<sequence>MFRFSFLAIACAAILALSACEEKKSLDGHSMEKPPPSAFMERDSAPDLDAIEEPEGMATSSSSAKEEKSQP</sequence>
<feature type="signal peptide" evidence="2">
    <location>
        <begin position="1"/>
        <end position="19"/>
    </location>
</feature>